<dbReference type="SUPFAM" id="SSF81301">
    <property type="entry name" value="Nucleotidyltransferase"/>
    <property type="match status" value="1"/>
</dbReference>
<keyword evidence="2 5" id="KW-0808">Transferase</keyword>
<evidence type="ECO:0000259" key="6">
    <source>
        <dbReference type="Pfam" id="PF01743"/>
    </source>
</evidence>
<proteinExistence type="inferred from homology"/>
<feature type="domain" description="tRNA nucleotidyltransferase/poly(A) polymerase RNA and SrmB- binding" evidence="7">
    <location>
        <begin position="253"/>
        <end position="297"/>
    </location>
</feature>
<dbReference type="Gene3D" id="1.10.3090.10">
    <property type="entry name" value="cca-adding enzyme, domain 2"/>
    <property type="match status" value="1"/>
</dbReference>
<evidence type="ECO:0000256" key="4">
    <source>
        <dbReference type="ARBA" id="ARBA00022884"/>
    </source>
</evidence>
<dbReference type="InterPro" id="IPR043519">
    <property type="entry name" value="NT_sf"/>
</dbReference>
<sequence>MEPQSKKPRTDQTHPMTTRNATITLLPAEKLLRELLLGCRAHMQKSGLAAATGLEMWITGGWVRDRLLGIPCSDVDIALSTMTGSQFGEALVEFFESDQEWHQRGSSGLGIDPHVVFTGFHTTKLNLRKSKHLETTIGKVFGLDVDLVNLRKEIYDDESRTPFMEFGTAEEDAFRRDATVNSLFFNLDTQQVVDLTKRGLDDMATGVIRTPLEPHKTFMDDPLRVLRLIRIGSKLGYSVEEATKDSMGDAEIHAALGVKVSRERVGIEVFKMMKQPNPQFAFESLYQADLYHTVFLERNPKLRKALQHELPAQDTERPWPMTWSRSYQLLARLLTDQTSELGRLIRADKKPEILWFMSAFAPIAGLRKEMLKEACAASCESIKTDNKQAKLLEQAMRNVDAIRNLIALVADHPDKPPSRSSVGMAIRSWGDTWRPQVLYSLLAQVVYDTSLPSPLSPPSDEDVTLASLIAPYDAFLAFVEREGLQDSYATKPLLHGNEVMRLFGIRRGGPFIATALDELIALKFDKPELGVEEAKKWLLEQRGRLGVPPAS</sequence>
<dbReference type="Gene3D" id="3.30.460.10">
    <property type="entry name" value="Beta Polymerase, domain 2"/>
    <property type="match status" value="1"/>
</dbReference>
<evidence type="ECO:0000259" key="7">
    <source>
        <dbReference type="Pfam" id="PF12627"/>
    </source>
</evidence>
<comment type="similarity">
    <text evidence="1 5">Belongs to the tRNA nucleotidyltransferase/poly(A) polymerase family.</text>
</comment>
<gene>
    <name evidence="8" type="ORF">GQ602_003529</name>
</gene>
<dbReference type="EMBL" id="JAACLJ010000003">
    <property type="protein sequence ID" value="KAF4589640.1"/>
    <property type="molecule type" value="Genomic_DNA"/>
</dbReference>
<accession>A0A8H4Q8C5</accession>
<keyword evidence="4 5" id="KW-0694">RNA-binding</keyword>
<evidence type="ECO:0000313" key="9">
    <source>
        <dbReference type="Proteomes" id="UP000562929"/>
    </source>
</evidence>
<keyword evidence="3" id="KW-0547">Nucleotide-binding</keyword>
<dbReference type="GO" id="GO:0001680">
    <property type="term" value="P:tRNA 3'-terminal CCA addition"/>
    <property type="evidence" value="ECO:0007669"/>
    <property type="project" value="TreeGrafter"/>
</dbReference>
<comment type="caution">
    <text evidence="8">The sequence shown here is derived from an EMBL/GenBank/DDBJ whole genome shotgun (WGS) entry which is preliminary data.</text>
</comment>
<evidence type="ECO:0000313" key="8">
    <source>
        <dbReference type="EMBL" id="KAF4589640.1"/>
    </source>
</evidence>
<dbReference type="Proteomes" id="UP000562929">
    <property type="component" value="Unassembled WGS sequence"/>
</dbReference>
<dbReference type="OrthoDB" id="445712at2759"/>
<evidence type="ECO:0000256" key="5">
    <source>
        <dbReference type="RuleBase" id="RU003953"/>
    </source>
</evidence>
<keyword evidence="9" id="KW-1185">Reference proteome</keyword>
<feature type="domain" description="Poly A polymerase head" evidence="6">
    <location>
        <begin position="56"/>
        <end position="209"/>
    </location>
</feature>
<dbReference type="PANTHER" id="PTHR13734">
    <property type="entry name" value="TRNA-NUCLEOTIDYLTRANSFERASE"/>
    <property type="match status" value="1"/>
</dbReference>
<dbReference type="SUPFAM" id="SSF81891">
    <property type="entry name" value="Poly A polymerase C-terminal region-like"/>
    <property type="match status" value="1"/>
</dbReference>
<dbReference type="PANTHER" id="PTHR13734:SF5">
    <property type="entry name" value="CCA TRNA NUCLEOTIDYLTRANSFERASE, MITOCHONDRIAL"/>
    <property type="match status" value="1"/>
</dbReference>
<name>A0A8H4Q8C5_9HYPO</name>
<dbReference type="GO" id="GO:0052927">
    <property type="term" value="F:CC tRNA cytidylyltransferase activity"/>
    <property type="evidence" value="ECO:0007669"/>
    <property type="project" value="TreeGrafter"/>
</dbReference>
<dbReference type="Pfam" id="PF01743">
    <property type="entry name" value="PolyA_pol"/>
    <property type="match status" value="1"/>
</dbReference>
<evidence type="ECO:0000256" key="2">
    <source>
        <dbReference type="ARBA" id="ARBA00022679"/>
    </source>
</evidence>
<dbReference type="AlphaFoldDB" id="A0A8H4Q8C5"/>
<evidence type="ECO:0000256" key="3">
    <source>
        <dbReference type="ARBA" id="ARBA00022741"/>
    </source>
</evidence>
<reference evidence="8 9" key="1">
    <citation type="journal article" date="2020" name="G3 (Bethesda)">
        <title>Genetic Underpinnings of Host Manipulation by Ophiocordyceps as Revealed by Comparative Transcriptomics.</title>
        <authorList>
            <person name="Will I."/>
            <person name="Das B."/>
            <person name="Trinh T."/>
            <person name="Brachmann A."/>
            <person name="Ohm R.A."/>
            <person name="de Bekker C."/>
        </authorList>
    </citation>
    <scope>NUCLEOTIDE SEQUENCE [LARGE SCALE GENOMIC DNA]</scope>
    <source>
        <strain evidence="8 9">EC05</strain>
    </source>
</reference>
<protein>
    <submittedName>
        <fullName evidence="8">Poly A polymerase, head domain protein</fullName>
    </submittedName>
</protein>
<dbReference type="CDD" id="cd05398">
    <property type="entry name" value="NT_ClassII-CCAase"/>
    <property type="match status" value="1"/>
</dbReference>
<organism evidence="8 9">
    <name type="scientific">Ophiocordyceps camponoti-floridani</name>
    <dbReference type="NCBI Taxonomy" id="2030778"/>
    <lineage>
        <taxon>Eukaryota</taxon>
        <taxon>Fungi</taxon>
        <taxon>Dikarya</taxon>
        <taxon>Ascomycota</taxon>
        <taxon>Pezizomycotina</taxon>
        <taxon>Sordariomycetes</taxon>
        <taxon>Hypocreomycetidae</taxon>
        <taxon>Hypocreales</taxon>
        <taxon>Ophiocordycipitaceae</taxon>
        <taxon>Ophiocordyceps</taxon>
    </lineage>
</organism>
<dbReference type="Pfam" id="PF12627">
    <property type="entry name" value="PolyA_pol_RNAbd"/>
    <property type="match status" value="1"/>
</dbReference>
<dbReference type="GO" id="GO:0003723">
    <property type="term" value="F:RNA binding"/>
    <property type="evidence" value="ECO:0007669"/>
    <property type="project" value="UniProtKB-KW"/>
</dbReference>
<dbReference type="InterPro" id="IPR032828">
    <property type="entry name" value="PolyA_RNA-bd"/>
</dbReference>
<dbReference type="GO" id="GO:0052929">
    <property type="term" value="F:ATP:3'-cytidine-cytidine-tRNA adenylyltransferase activity"/>
    <property type="evidence" value="ECO:0007669"/>
    <property type="project" value="TreeGrafter"/>
</dbReference>
<evidence type="ECO:0000256" key="1">
    <source>
        <dbReference type="ARBA" id="ARBA00007265"/>
    </source>
</evidence>
<dbReference type="GO" id="GO:0000166">
    <property type="term" value="F:nucleotide binding"/>
    <property type="evidence" value="ECO:0007669"/>
    <property type="project" value="UniProtKB-KW"/>
</dbReference>
<dbReference type="InterPro" id="IPR002646">
    <property type="entry name" value="PolA_pol_head_dom"/>
</dbReference>